<dbReference type="EMBL" id="CP086719">
    <property type="protein sequence ID" value="WOO84526.1"/>
    <property type="molecule type" value="Genomic_DNA"/>
</dbReference>
<reference evidence="1" key="1">
    <citation type="submission" date="2023-10" db="EMBL/GenBank/DDBJ databases">
        <authorList>
            <person name="Noh H."/>
        </authorList>
    </citation>
    <scope>NUCLEOTIDE SEQUENCE</scope>
    <source>
        <strain evidence="1">DUCC4014</strain>
    </source>
</reference>
<dbReference type="AlphaFoldDB" id="A0AAF0YHE5"/>
<dbReference type="GeneID" id="87811213"/>
<organism evidence="1 2">
    <name type="scientific">Vanrija pseudolonga</name>
    <dbReference type="NCBI Taxonomy" id="143232"/>
    <lineage>
        <taxon>Eukaryota</taxon>
        <taxon>Fungi</taxon>
        <taxon>Dikarya</taxon>
        <taxon>Basidiomycota</taxon>
        <taxon>Agaricomycotina</taxon>
        <taxon>Tremellomycetes</taxon>
        <taxon>Trichosporonales</taxon>
        <taxon>Trichosporonaceae</taxon>
        <taxon>Vanrija</taxon>
    </lineage>
</organism>
<keyword evidence="2" id="KW-1185">Reference proteome</keyword>
<protein>
    <submittedName>
        <fullName evidence="1">Uncharacterized protein</fullName>
    </submittedName>
</protein>
<gene>
    <name evidence="1" type="ORF">LOC62_06G008043</name>
</gene>
<dbReference type="Proteomes" id="UP000827549">
    <property type="component" value="Chromosome 6"/>
</dbReference>
<name>A0AAF0YHE5_9TREE</name>
<accession>A0AAF0YHE5</accession>
<dbReference type="RefSeq" id="XP_062630552.1">
    <property type="nucleotide sequence ID" value="XM_062774568.1"/>
</dbReference>
<sequence length="262" mass="29496">MPPTPSFTTPTFTIVLEPTGVELNGVELPRITGILRREGVATTATEPPNPNTHPWSLLEAGRTMVASAKDLSEKVAQAAAEHGFLSTLKTMEEEKLPPLMEKSGRLEAQIVQLEGYVHSRAQQPPDAVEYRLARFRSYVDEAVAKLDAVRREWDNLEADSNANQDEWKRFMAVPPRSRSQARRVIDELCARDPVQTFTDPVALLRIAVYFDLLGSKAARHTLLLLLDSLGASTERVVRQLEARYPDFPFTDEQYQLIFPFHN</sequence>
<proteinExistence type="predicted"/>
<evidence type="ECO:0000313" key="2">
    <source>
        <dbReference type="Proteomes" id="UP000827549"/>
    </source>
</evidence>
<evidence type="ECO:0000313" key="1">
    <source>
        <dbReference type="EMBL" id="WOO84526.1"/>
    </source>
</evidence>